<evidence type="ECO:0000256" key="1">
    <source>
        <dbReference type="ARBA" id="ARBA00004651"/>
    </source>
</evidence>
<comment type="similarity">
    <text evidence="2">Belongs to the HAK/KUP transporter (TC 2.A.72.3) family.</text>
</comment>
<feature type="compositionally biased region" description="Low complexity" evidence="3">
    <location>
        <begin position="520"/>
        <end position="536"/>
    </location>
</feature>
<feature type="transmembrane region" description="Helical" evidence="4">
    <location>
        <begin position="144"/>
        <end position="164"/>
    </location>
</feature>
<keyword evidence="7" id="KW-1185">Reference proteome</keyword>
<evidence type="ECO:0000313" key="6">
    <source>
        <dbReference type="EMBL" id="KAB2599158.1"/>
    </source>
</evidence>
<feature type="region of interest" description="Disordered" evidence="3">
    <location>
        <begin position="513"/>
        <end position="547"/>
    </location>
</feature>
<evidence type="ECO:0000256" key="3">
    <source>
        <dbReference type="SAM" id="MobiDB-lite"/>
    </source>
</evidence>
<feature type="compositionally biased region" description="Gly residues" evidence="3">
    <location>
        <begin position="24"/>
        <end position="40"/>
    </location>
</feature>
<dbReference type="OrthoDB" id="504708at2759"/>
<feature type="region of interest" description="Disordered" evidence="3">
    <location>
        <begin position="19"/>
        <end position="68"/>
    </location>
</feature>
<protein>
    <submittedName>
        <fullName evidence="6">Potassium transporter 5-like</fullName>
    </submittedName>
</protein>
<accession>A0A5N5F7X2</accession>
<name>A0A5N5F7X2_9ROSA</name>
<dbReference type="PANTHER" id="PTHR30540">
    <property type="entry name" value="OSMOTIC STRESS POTASSIUM TRANSPORTER"/>
    <property type="match status" value="1"/>
</dbReference>
<organism evidence="6 7">
    <name type="scientific">Pyrus ussuriensis x Pyrus communis</name>
    <dbReference type="NCBI Taxonomy" id="2448454"/>
    <lineage>
        <taxon>Eukaryota</taxon>
        <taxon>Viridiplantae</taxon>
        <taxon>Streptophyta</taxon>
        <taxon>Embryophyta</taxon>
        <taxon>Tracheophyta</taxon>
        <taxon>Spermatophyta</taxon>
        <taxon>Magnoliopsida</taxon>
        <taxon>eudicotyledons</taxon>
        <taxon>Gunneridae</taxon>
        <taxon>Pentapetalae</taxon>
        <taxon>rosids</taxon>
        <taxon>fabids</taxon>
        <taxon>Rosales</taxon>
        <taxon>Rosaceae</taxon>
        <taxon>Amygdaloideae</taxon>
        <taxon>Maleae</taxon>
        <taxon>Pyrus</taxon>
    </lineage>
</organism>
<feature type="transmembrane region" description="Helical" evidence="4">
    <location>
        <begin position="364"/>
        <end position="397"/>
    </location>
</feature>
<evidence type="ECO:0000256" key="2">
    <source>
        <dbReference type="ARBA" id="ARBA00008440"/>
    </source>
</evidence>
<feature type="transmembrane region" description="Helical" evidence="4">
    <location>
        <begin position="170"/>
        <end position="188"/>
    </location>
</feature>
<comment type="caution">
    <text evidence="6">The sequence shown here is derived from an EMBL/GenBank/DDBJ whole genome shotgun (WGS) entry which is preliminary data.</text>
</comment>
<dbReference type="EMBL" id="SMOL01000753">
    <property type="protein sequence ID" value="KAB2599158.1"/>
    <property type="molecule type" value="Genomic_DNA"/>
</dbReference>
<dbReference type="InterPro" id="IPR003855">
    <property type="entry name" value="K+_transporter"/>
</dbReference>
<feature type="transmembrane region" description="Helical" evidence="4">
    <location>
        <begin position="78"/>
        <end position="98"/>
    </location>
</feature>
<keyword evidence="4" id="KW-1133">Transmembrane helix</keyword>
<evidence type="ECO:0000256" key="4">
    <source>
        <dbReference type="SAM" id="Phobius"/>
    </source>
</evidence>
<evidence type="ECO:0000259" key="5">
    <source>
        <dbReference type="Pfam" id="PF02705"/>
    </source>
</evidence>
<dbReference type="PANTHER" id="PTHR30540:SF94">
    <property type="entry name" value="POTASSIUM TRANSPORTER 5"/>
    <property type="match status" value="1"/>
</dbReference>
<dbReference type="InterPro" id="IPR053951">
    <property type="entry name" value="K_trans_N"/>
</dbReference>
<dbReference type="Pfam" id="PF02705">
    <property type="entry name" value="K_trans"/>
    <property type="match status" value="1"/>
</dbReference>
<dbReference type="GO" id="GO:0005886">
    <property type="term" value="C:plasma membrane"/>
    <property type="evidence" value="ECO:0007669"/>
    <property type="project" value="UniProtKB-SubCell"/>
</dbReference>
<keyword evidence="4" id="KW-0812">Transmembrane</keyword>
<dbReference type="AlphaFoldDB" id="A0A5N5F7X2"/>
<dbReference type="GO" id="GO:0015079">
    <property type="term" value="F:potassium ion transmembrane transporter activity"/>
    <property type="evidence" value="ECO:0007669"/>
    <property type="project" value="InterPro"/>
</dbReference>
<evidence type="ECO:0000313" key="7">
    <source>
        <dbReference type="Proteomes" id="UP000327157"/>
    </source>
</evidence>
<keyword evidence="4" id="KW-0472">Membrane</keyword>
<feature type="transmembrane region" description="Helical" evidence="4">
    <location>
        <begin position="307"/>
        <end position="327"/>
    </location>
</feature>
<feature type="domain" description="K+ potassium transporter integral membrane" evidence="5">
    <location>
        <begin position="253"/>
        <end position="415"/>
    </location>
</feature>
<feature type="transmembrane region" description="Helical" evidence="4">
    <location>
        <begin position="195"/>
        <end position="214"/>
    </location>
</feature>
<reference evidence="7" key="2">
    <citation type="submission" date="2019-10" db="EMBL/GenBank/DDBJ databases">
        <title>A de novo genome assembly of a pear dwarfing rootstock.</title>
        <authorList>
            <person name="Wang F."/>
            <person name="Wang J."/>
            <person name="Li S."/>
            <person name="Zhang Y."/>
            <person name="Fang M."/>
            <person name="Ma L."/>
            <person name="Zhao Y."/>
            <person name="Jiang S."/>
        </authorList>
    </citation>
    <scope>NUCLEOTIDE SEQUENCE [LARGE SCALE GENOMIC DNA]</scope>
</reference>
<feature type="transmembrane region" description="Helical" evidence="4">
    <location>
        <begin position="264"/>
        <end position="287"/>
    </location>
</feature>
<gene>
    <name evidence="6" type="ORF">D8674_009429</name>
</gene>
<sequence>MMGEVKRVDERELVGKLSREKRGGGLQGRGSGLGMKVLGGKGDRRGRWEGNGGFRGEGEPGISLGKVPGSSTQLPEELALWLVFVEFVVGTFALYSLLCRHAKVSLIPNNQLEERELSNHKLETPSNGLKRSQTIKKKLENSKIAQYVLFLVTIMGTSMVIGDGVLTPCISDVVVGVSVAILIILFTFQQFGTDIVGFTFAPILILWFGIYNLITHDISVLRAVNPTYIFRYFHRNGKQAWISLGGVVLCTTETLYWPMFVMAIAAAIVGSQSMISATFSIISQSLSLGCFPRVKVVHTSAKYEGQVYMPEVHYMLMVACITVTAIFKTGDQIGNAYGIAVVTVMVITTCLLTLIMLVVWQTSIWLIAIFFMVSIGGYLPLCFAAVLMVVMGIWHYVHKQRYMFELKNKVSSEHMKQLASDPNINRLVQGIPPIFSHYVSNIPSIHWVVVIVSVKPIPISKNSELKDFEQQLVENLKEFIQNEHFILGGGTTEKSEEAVTNGQSLNAEKEIQQVNPPRVSSGSIQSLSAASSTSPSRRIVSAPSRGAEEEMQFVQEAMDKDLAPVTWASKPVAGKAKARSTHSTCEAWLIVMEVLPTSKLNYLA</sequence>
<dbReference type="Proteomes" id="UP000327157">
    <property type="component" value="Chromosome 13"/>
</dbReference>
<comment type="subcellular location">
    <subcellularLocation>
        <location evidence="1">Cell membrane</location>
        <topology evidence="1">Multi-pass membrane protein</topology>
    </subcellularLocation>
</comment>
<proteinExistence type="inferred from homology"/>
<feature type="transmembrane region" description="Helical" evidence="4">
    <location>
        <begin position="339"/>
        <end position="358"/>
    </location>
</feature>
<reference evidence="6 7" key="1">
    <citation type="submission" date="2019-09" db="EMBL/GenBank/DDBJ databases">
        <authorList>
            <person name="Ou C."/>
        </authorList>
    </citation>
    <scope>NUCLEOTIDE SEQUENCE [LARGE SCALE GENOMIC DNA]</scope>
    <source>
        <strain evidence="6">S2</strain>
        <tissue evidence="6">Leaf</tissue>
    </source>
</reference>
<reference evidence="6 7" key="3">
    <citation type="submission" date="2019-11" db="EMBL/GenBank/DDBJ databases">
        <title>A de novo genome assembly of a pear dwarfing rootstock.</title>
        <authorList>
            <person name="Wang F."/>
            <person name="Wang J."/>
            <person name="Li S."/>
            <person name="Zhang Y."/>
            <person name="Fang M."/>
            <person name="Ma L."/>
            <person name="Zhao Y."/>
            <person name="Jiang S."/>
        </authorList>
    </citation>
    <scope>NUCLEOTIDE SEQUENCE [LARGE SCALE GENOMIC DNA]</scope>
    <source>
        <strain evidence="6">S2</strain>
        <tissue evidence="6">Leaf</tissue>
    </source>
</reference>